<proteinExistence type="predicted"/>
<dbReference type="WBParaSite" id="SBAD_0001211001-mRNA-1">
    <property type="protein sequence ID" value="SBAD_0001211001-mRNA-1"/>
    <property type="gene ID" value="SBAD_0001211001"/>
</dbReference>
<organism evidence="1">
    <name type="scientific">Soboliphyme baturini</name>
    <dbReference type="NCBI Taxonomy" id="241478"/>
    <lineage>
        <taxon>Eukaryota</taxon>
        <taxon>Metazoa</taxon>
        <taxon>Ecdysozoa</taxon>
        <taxon>Nematoda</taxon>
        <taxon>Enoplea</taxon>
        <taxon>Dorylaimia</taxon>
        <taxon>Dioctophymatida</taxon>
        <taxon>Dioctophymatoidea</taxon>
        <taxon>Soboliphymatidae</taxon>
        <taxon>Soboliphyme</taxon>
    </lineage>
</organism>
<dbReference type="Gene3D" id="3.80.10.10">
    <property type="entry name" value="Ribonuclease Inhibitor"/>
    <property type="match status" value="1"/>
</dbReference>
<dbReference type="AlphaFoldDB" id="A0A183J771"/>
<reference evidence="1" key="1">
    <citation type="submission" date="2016-06" db="UniProtKB">
        <authorList>
            <consortium name="WormBaseParasite"/>
        </authorList>
    </citation>
    <scope>IDENTIFICATION</scope>
</reference>
<accession>A0A183J771</accession>
<name>A0A183J771_9BILA</name>
<sequence>LFQVLGVFSCENISDEGVVALANLCKSLHHLDIRWCYKLTSAAFEALNNASEVLCKRLAVVCVAYDMFIDCGSYQMIRFLSFREGDWFAVDHDILW</sequence>
<dbReference type="InterPro" id="IPR032675">
    <property type="entry name" value="LRR_dom_sf"/>
</dbReference>
<evidence type="ECO:0000313" key="1">
    <source>
        <dbReference type="WBParaSite" id="SBAD_0001211001-mRNA-1"/>
    </source>
</evidence>
<dbReference type="SMART" id="SM00367">
    <property type="entry name" value="LRR_CC"/>
    <property type="match status" value="2"/>
</dbReference>
<dbReference type="InterPro" id="IPR006553">
    <property type="entry name" value="Leu-rich_rpt_Cys-con_subtyp"/>
</dbReference>
<dbReference type="SUPFAM" id="SSF52047">
    <property type="entry name" value="RNI-like"/>
    <property type="match status" value="1"/>
</dbReference>
<protein>
    <submittedName>
        <fullName evidence="1">F-box/LRR-repeat protein</fullName>
    </submittedName>
</protein>